<comment type="similarity">
    <text evidence="1">Belongs to the enoyl-CoA hydratase/isomerase family.</text>
</comment>
<dbReference type="EMBL" id="JAVDYI010000001">
    <property type="protein sequence ID" value="MDR7356497.1"/>
    <property type="molecule type" value="Genomic_DNA"/>
</dbReference>
<evidence type="ECO:0000259" key="2">
    <source>
        <dbReference type="Pfam" id="PF01575"/>
    </source>
</evidence>
<gene>
    <name evidence="3" type="ORF">J2S64_000188</name>
</gene>
<protein>
    <submittedName>
        <fullName evidence="3">Acyl dehydratase</fullName>
    </submittedName>
</protein>
<evidence type="ECO:0000256" key="1">
    <source>
        <dbReference type="ARBA" id="ARBA00005254"/>
    </source>
</evidence>
<comment type="caution">
    <text evidence="3">The sequence shown here is derived from an EMBL/GenBank/DDBJ whole genome shotgun (WGS) entry which is preliminary data.</text>
</comment>
<dbReference type="PANTHER" id="PTHR43841:SF1">
    <property type="entry name" value="3-HYDROXYACYL-THIOESTER DEHYDRATASE X"/>
    <property type="match status" value="1"/>
</dbReference>
<dbReference type="RefSeq" id="WP_310287316.1">
    <property type="nucleotide sequence ID" value="NZ_BAAAWO010000001.1"/>
</dbReference>
<dbReference type="Proteomes" id="UP001183817">
    <property type="component" value="Unassembled WGS sequence"/>
</dbReference>
<keyword evidence="4" id="KW-1185">Reference proteome</keyword>
<proteinExistence type="inferred from homology"/>
<dbReference type="SUPFAM" id="SSF54637">
    <property type="entry name" value="Thioesterase/thiol ester dehydrase-isomerase"/>
    <property type="match status" value="2"/>
</dbReference>
<feature type="domain" description="MaoC-like" evidence="2">
    <location>
        <begin position="181"/>
        <end position="271"/>
    </location>
</feature>
<dbReference type="InterPro" id="IPR002539">
    <property type="entry name" value="MaoC-like_dom"/>
</dbReference>
<dbReference type="Pfam" id="PF01575">
    <property type="entry name" value="MaoC_dehydratas"/>
    <property type="match status" value="1"/>
</dbReference>
<accession>A0ABU2BCX6</accession>
<name>A0ABU2BCX6_9MICC</name>
<dbReference type="PANTHER" id="PTHR43841">
    <property type="entry name" value="3-HYDROXYACYL-THIOESTER DEHYDRATASE HTDX-RELATED"/>
    <property type="match status" value="1"/>
</dbReference>
<dbReference type="PRINTS" id="PR01483">
    <property type="entry name" value="FASYNTHASE"/>
</dbReference>
<dbReference type="InterPro" id="IPR003965">
    <property type="entry name" value="Fatty_acid_synthase"/>
</dbReference>
<reference evidence="3 4" key="1">
    <citation type="submission" date="2023-07" db="EMBL/GenBank/DDBJ databases">
        <title>Sequencing the genomes of 1000 actinobacteria strains.</title>
        <authorList>
            <person name="Klenk H.-P."/>
        </authorList>
    </citation>
    <scope>NUCLEOTIDE SEQUENCE [LARGE SCALE GENOMIC DNA]</scope>
    <source>
        <strain evidence="3 4">DSM 20167</strain>
    </source>
</reference>
<evidence type="ECO:0000313" key="3">
    <source>
        <dbReference type="EMBL" id="MDR7356497.1"/>
    </source>
</evidence>
<organism evidence="3 4">
    <name type="scientific">Paeniglutamicibacter sulfureus</name>
    <dbReference type="NCBI Taxonomy" id="43666"/>
    <lineage>
        <taxon>Bacteria</taxon>
        <taxon>Bacillati</taxon>
        <taxon>Actinomycetota</taxon>
        <taxon>Actinomycetes</taxon>
        <taxon>Micrococcales</taxon>
        <taxon>Micrococcaceae</taxon>
        <taxon>Paeniglutamicibacter</taxon>
    </lineage>
</organism>
<dbReference type="Gene3D" id="3.10.129.10">
    <property type="entry name" value="Hotdog Thioesterase"/>
    <property type="match status" value="1"/>
</dbReference>
<sequence length="302" mass="31804">MSAHTRVLLDASPSLGSLYAKAAGARLTAQFPGSKPAGGALPEVEHHLEGLQVDAAKLVAYQRLMGDTVRDELPSVFVHGMVFPLAMSVMVREDFPLPLLGMVHLANQVTHLRPISPGAMLWATARAVNLREHRAGTQLDLVVEAGEGADVVWRGASTYLARGVWPGARPSAPAAPRPPRDNPERTASWRLAADTGRAYAAVLGDYNPIHLSAASARALGMNRAIAHGMYLAGRALASAAPHGVGYDWGIEFATPVFLPSSVDVAIRVGERETTFSGWGARSGKPHFSGSVAAHGKVPPAGD</sequence>
<dbReference type="InterPro" id="IPR029069">
    <property type="entry name" value="HotDog_dom_sf"/>
</dbReference>
<evidence type="ECO:0000313" key="4">
    <source>
        <dbReference type="Proteomes" id="UP001183817"/>
    </source>
</evidence>